<protein>
    <submittedName>
        <fullName evidence="2">Putative permease</fullName>
    </submittedName>
</protein>
<reference evidence="2 3" key="1">
    <citation type="journal article" date="2014" name="Antonie Van Leeuwenhoek">
        <title>Hyphomonas beringensis sp. nov. and Hyphomonas chukchiensis sp. nov., isolated from surface seawater of the Bering Sea and Chukchi Sea.</title>
        <authorList>
            <person name="Li C."/>
            <person name="Lai Q."/>
            <person name="Li G."/>
            <person name="Dong C."/>
            <person name="Wang J."/>
            <person name="Liao Y."/>
            <person name="Shao Z."/>
        </authorList>
    </citation>
    <scope>NUCLEOTIDE SEQUENCE [LARGE SCALE GENOMIC DNA]</scope>
    <source>
        <strain evidence="2 3">SCH89</strain>
    </source>
</reference>
<feature type="transmembrane region" description="Helical" evidence="1">
    <location>
        <begin position="261"/>
        <end position="279"/>
    </location>
</feature>
<feature type="transmembrane region" description="Helical" evidence="1">
    <location>
        <begin position="218"/>
        <end position="241"/>
    </location>
</feature>
<dbReference type="Proteomes" id="UP000024942">
    <property type="component" value="Unassembled WGS sequence"/>
</dbReference>
<gene>
    <name evidence="2" type="ORF">HOC_05963</name>
</gene>
<dbReference type="GO" id="GO:0016020">
    <property type="term" value="C:membrane"/>
    <property type="evidence" value="ECO:0007669"/>
    <property type="project" value="InterPro"/>
</dbReference>
<organism evidence="2 3">
    <name type="scientific">Hyphomonas oceanitis SCH89</name>
    <dbReference type="NCBI Taxonomy" id="1280953"/>
    <lineage>
        <taxon>Bacteria</taxon>
        <taxon>Pseudomonadati</taxon>
        <taxon>Pseudomonadota</taxon>
        <taxon>Alphaproteobacteria</taxon>
        <taxon>Hyphomonadales</taxon>
        <taxon>Hyphomonadaceae</taxon>
        <taxon>Hyphomonas</taxon>
    </lineage>
</organism>
<dbReference type="GO" id="GO:0032153">
    <property type="term" value="C:cell division site"/>
    <property type="evidence" value="ECO:0007669"/>
    <property type="project" value="TreeGrafter"/>
</dbReference>
<dbReference type="RefSeq" id="WP_035536683.1">
    <property type="nucleotide sequence ID" value="NZ_ARYL01000006.1"/>
</dbReference>
<dbReference type="OrthoDB" id="9814843at2"/>
<dbReference type="PATRIC" id="fig|1280953.3.peg.1200"/>
<keyword evidence="1" id="KW-0812">Transmembrane</keyword>
<keyword evidence="1" id="KW-0472">Membrane</keyword>
<keyword evidence="1" id="KW-1133">Transmembrane helix</keyword>
<feature type="transmembrane region" description="Helical" evidence="1">
    <location>
        <begin position="20"/>
        <end position="38"/>
    </location>
</feature>
<dbReference type="PANTHER" id="PTHR47755">
    <property type="entry name" value="CELL DIVISION PROTEIN FTSX"/>
    <property type="match status" value="1"/>
</dbReference>
<comment type="caution">
    <text evidence="2">The sequence shown here is derived from an EMBL/GenBank/DDBJ whole genome shotgun (WGS) entry which is preliminary data.</text>
</comment>
<dbReference type="InterPro" id="IPR004513">
    <property type="entry name" value="FtsX"/>
</dbReference>
<dbReference type="PANTHER" id="PTHR47755:SF1">
    <property type="entry name" value="CELL DIVISION PROTEIN FTSX"/>
    <property type="match status" value="1"/>
</dbReference>
<proteinExistence type="predicted"/>
<evidence type="ECO:0000313" key="3">
    <source>
        <dbReference type="Proteomes" id="UP000024942"/>
    </source>
</evidence>
<name>A0A059G9N4_9PROT</name>
<dbReference type="AlphaFoldDB" id="A0A059G9N4"/>
<dbReference type="EMBL" id="ARYL01000006">
    <property type="protein sequence ID" value="KDA03404.1"/>
    <property type="molecule type" value="Genomic_DNA"/>
</dbReference>
<dbReference type="STRING" id="1280953.HOC_05963"/>
<dbReference type="GO" id="GO:0051301">
    <property type="term" value="P:cell division"/>
    <property type="evidence" value="ECO:0007669"/>
    <property type="project" value="InterPro"/>
</dbReference>
<feature type="transmembrane region" description="Helical" evidence="1">
    <location>
        <begin position="164"/>
        <end position="187"/>
    </location>
</feature>
<evidence type="ECO:0000256" key="1">
    <source>
        <dbReference type="SAM" id="Phobius"/>
    </source>
</evidence>
<dbReference type="eggNOG" id="COG2177">
    <property type="taxonomic scope" value="Bacteria"/>
</dbReference>
<sequence>MPRVKETPLLPVEDVREAALFFVVGALCFLAALAALSAKSTYGAAKSWTAEVQGELTVSLPDADRRGADDAAKIIREIEGVREVRVFSKEEIDALLEPNFGSRGLPDSLPLPQLVAVKADPNAPDMGPTIARKLTEAGIASAVDEHADWAGDVRRVLAIARMTAMIAVALLVSTAVAVIAFATHAALLARRDIVDVLHLAGARDRFIAGLFERRFWVLGLRAGSVGALMALGAAALMIFTVQAHGGRSGLLPELSLDFFDLVILVITPVIAGFAARLAARITVIRALKGVM</sequence>
<evidence type="ECO:0000313" key="2">
    <source>
        <dbReference type="EMBL" id="KDA03404.1"/>
    </source>
</evidence>
<accession>A0A059G9N4</accession>
<keyword evidence="3" id="KW-1185">Reference proteome</keyword>